<keyword evidence="7" id="KW-0961">Cell wall biogenesis/degradation</keyword>
<keyword evidence="6 7" id="KW-0472">Membrane</keyword>
<keyword evidence="4 7" id="KW-0812">Transmembrane</keyword>
<feature type="transmembrane region" description="Helical" evidence="7">
    <location>
        <begin position="208"/>
        <end position="225"/>
    </location>
</feature>
<comment type="caution">
    <text evidence="9">The sequence shown here is derived from an EMBL/GenBank/DDBJ whole genome shotgun (WGS) entry which is preliminary data.</text>
</comment>
<dbReference type="GO" id="GO:0016740">
    <property type="term" value="F:transferase activity"/>
    <property type="evidence" value="ECO:0007669"/>
    <property type="project" value="UniProtKB-KW"/>
</dbReference>
<feature type="transmembrane region" description="Helical" evidence="7">
    <location>
        <begin position="257"/>
        <end position="280"/>
    </location>
</feature>
<feature type="transmembrane region" description="Helical" evidence="7">
    <location>
        <begin position="12"/>
        <end position="33"/>
    </location>
</feature>
<evidence type="ECO:0000256" key="6">
    <source>
        <dbReference type="ARBA" id="ARBA00023136"/>
    </source>
</evidence>
<feature type="transmembrane region" description="Helical" evidence="7">
    <location>
        <begin position="232"/>
        <end position="251"/>
    </location>
</feature>
<feature type="transmembrane region" description="Helical" evidence="7">
    <location>
        <begin position="87"/>
        <end position="103"/>
    </location>
</feature>
<keyword evidence="5 7" id="KW-1133">Transmembrane helix</keyword>
<evidence type="ECO:0000256" key="5">
    <source>
        <dbReference type="ARBA" id="ARBA00022989"/>
    </source>
</evidence>
<reference evidence="9 10" key="1">
    <citation type="submission" date="2015-09" db="EMBL/GenBank/DDBJ databases">
        <authorList>
            <consortium name="Pathogen Informatics"/>
            <person name="Wu L."/>
            <person name="Ma J."/>
        </authorList>
    </citation>
    <scope>NUCLEOTIDE SEQUENCE [LARGE SCALE GENOMIC DNA]</scope>
    <source>
        <strain evidence="9 10">2789STDY5834858</strain>
    </source>
</reference>
<keyword evidence="3 7" id="KW-0808">Transferase</keyword>
<dbReference type="HAMAP" id="MF_00038">
    <property type="entry name" value="MraY"/>
    <property type="match status" value="1"/>
</dbReference>
<evidence type="ECO:0000256" key="2">
    <source>
        <dbReference type="ARBA" id="ARBA00005583"/>
    </source>
</evidence>
<dbReference type="InterPro" id="IPR000715">
    <property type="entry name" value="Glycosyl_transferase_4"/>
</dbReference>
<evidence type="ECO:0000256" key="8">
    <source>
        <dbReference type="NCBIfam" id="TIGR00445"/>
    </source>
</evidence>
<keyword evidence="7" id="KW-0132">Cell division</keyword>
<dbReference type="Proteomes" id="UP000095488">
    <property type="component" value="Unassembled WGS sequence"/>
</dbReference>
<evidence type="ECO:0000256" key="3">
    <source>
        <dbReference type="ARBA" id="ARBA00022679"/>
    </source>
</evidence>
<accession>A0ABP2ARN5</accession>
<dbReference type="EMBL" id="CYZR01000001">
    <property type="protein sequence ID" value="CUN52095.1"/>
    <property type="molecule type" value="Genomic_DNA"/>
</dbReference>
<dbReference type="InterPro" id="IPR003524">
    <property type="entry name" value="PNAcMuramoyl-5peptid_Trfase"/>
</dbReference>
<feature type="transmembrane region" description="Helical" evidence="7">
    <location>
        <begin position="183"/>
        <end position="202"/>
    </location>
</feature>
<sequence>MELKSLIDPNIIIALVISFVIASILAPIIIPVLHKLKFGQNIREEGPKSHQKKSGTPTIGGVIFIASTIITMIIMTFVMKGTFNNEAMVALYAFIAFGIIGFLDDLLKIVKKKNEGLTSKQKMVLLLVVSIVLAFYCYYTFGSSISFPFTSYHINLGWIYIPFVIIYFAGATNAVNLTDGLDGLATSVTVLVITFLAIVSYSMGHAELAVFCVAIAGSLLAFLRFNAFPARVFMGDTGSLGLGGAVAVVALMLNMPFVLVIIGIVYVIETLSVILQVWSFKTRKKRIFKMAPIHHHFEACGWSETKVVAVFSIVTAIFCFIGFASI</sequence>
<evidence type="ECO:0000256" key="4">
    <source>
        <dbReference type="ARBA" id="ARBA00022692"/>
    </source>
</evidence>
<comment type="pathway">
    <text evidence="7">Cell wall biogenesis; peptidoglycan biosynthesis.</text>
</comment>
<dbReference type="InterPro" id="IPR018480">
    <property type="entry name" value="PNAcMuramoyl-5peptid_Trfase_CS"/>
</dbReference>
<gene>
    <name evidence="7 9" type="primary">mraY</name>
    <name evidence="9" type="ORF">ERS852473_00414</name>
</gene>
<comment type="similarity">
    <text evidence="2 7">Belongs to the glycosyltransferase 4 family. MraY subfamily.</text>
</comment>
<comment type="function">
    <text evidence="7">Catalyzes the initial step of the lipid cycle reactions in the biosynthesis of the cell wall peptidoglycan: transfers peptidoglycan precursor phospho-MurNAc-pentapeptide from UDP-MurNAc-pentapeptide onto the lipid carrier undecaprenyl phosphate, yielding undecaprenyl-pyrophosphoryl-MurNAc-pentapeptide, known as lipid I.</text>
</comment>
<feature type="transmembrane region" description="Helical" evidence="7">
    <location>
        <begin position="307"/>
        <end position="325"/>
    </location>
</feature>
<keyword evidence="7" id="KW-0573">Peptidoglycan synthesis</keyword>
<keyword evidence="7" id="KW-1003">Cell membrane</keyword>
<dbReference type="RefSeq" id="WP_055257299.1">
    <property type="nucleotide sequence ID" value="NZ_BCMV01000062.1"/>
</dbReference>
<dbReference type="CDD" id="cd06852">
    <property type="entry name" value="GT_MraY"/>
    <property type="match status" value="1"/>
</dbReference>
<feature type="transmembrane region" description="Helical" evidence="7">
    <location>
        <begin position="124"/>
        <end position="141"/>
    </location>
</feature>
<evidence type="ECO:0000256" key="1">
    <source>
        <dbReference type="ARBA" id="ARBA00004141"/>
    </source>
</evidence>
<keyword evidence="7" id="KW-0479">Metal-binding</keyword>
<comment type="subcellular location">
    <subcellularLocation>
        <location evidence="7">Cell membrane</location>
        <topology evidence="7">Multi-pass membrane protein</topology>
    </subcellularLocation>
    <subcellularLocation>
        <location evidence="1">Membrane</location>
        <topology evidence="1">Multi-pass membrane protein</topology>
    </subcellularLocation>
</comment>
<feature type="transmembrane region" description="Helical" evidence="7">
    <location>
        <begin position="54"/>
        <end position="75"/>
    </location>
</feature>
<feature type="transmembrane region" description="Helical" evidence="7">
    <location>
        <begin position="153"/>
        <end position="171"/>
    </location>
</feature>
<proteinExistence type="inferred from homology"/>
<keyword evidence="10" id="KW-1185">Reference proteome</keyword>
<dbReference type="PROSITE" id="PS01348">
    <property type="entry name" value="MRAY_2"/>
    <property type="match status" value="1"/>
</dbReference>
<name>A0ABP2ARN5_SARVE</name>
<keyword evidence="7" id="KW-0460">Magnesium</keyword>
<comment type="cofactor">
    <cofactor evidence="7">
        <name>Mg(2+)</name>
        <dbReference type="ChEBI" id="CHEBI:18420"/>
    </cofactor>
</comment>
<dbReference type="EC" id="2.7.8.13" evidence="7 8"/>
<dbReference type="NCBIfam" id="TIGR00445">
    <property type="entry name" value="mraY"/>
    <property type="match status" value="1"/>
</dbReference>
<evidence type="ECO:0000256" key="7">
    <source>
        <dbReference type="HAMAP-Rule" id="MF_00038"/>
    </source>
</evidence>
<protein>
    <recommendedName>
        <fullName evidence="7 8">Phospho-N-acetylmuramoyl-pentapeptide-transferase</fullName>
        <ecNumber evidence="7 8">2.7.8.13</ecNumber>
    </recommendedName>
    <alternativeName>
        <fullName evidence="7">UDP-MurNAc-pentapeptide phosphotransferase</fullName>
    </alternativeName>
</protein>
<comment type="catalytic activity">
    <reaction evidence="7">
        <text>UDP-N-acetyl-alpha-D-muramoyl-L-alanyl-gamma-D-glutamyl-meso-2,6-diaminopimeloyl-D-alanyl-D-alanine + di-trans,octa-cis-undecaprenyl phosphate = di-trans,octa-cis-undecaprenyl diphospho-N-acetyl-alpha-D-muramoyl-L-alanyl-D-glutamyl-meso-2,6-diaminopimeloyl-D-alanyl-D-alanine + UMP</text>
        <dbReference type="Rhea" id="RHEA:28386"/>
        <dbReference type="ChEBI" id="CHEBI:57865"/>
        <dbReference type="ChEBI" id="CHEBI:60392"/>
        <dbReference type="ChEBI" id="CHEBI:61386"/>
        <dbReference type="ChEBI" id="CHEBI:61387"/>
        <dbReference type="EC" id="2.7.8.13"/>
    </reaction>
</comment>
<keyword evidence="7" id="KW-0131">Cell cycle</keyword>
<evidence type="ECO:0000313" key="10">
    <source>
        <dbReference type="Proteomes" id="UP000095488"/>
    </source>
</evidence>
<organism evidence="9 10">
    <name type="scientific">Sarcina ventriculi</name>
    <name type="common">Clostridium ventriculi</name>
    <dbReference type="NCBI Taxonomy" id="1267"/>
    <lineage>
        <taxon>Bacteria</taxon>
        <taxon>Bacillati</taxon>
        <taxon>Bacillota</taxon>
        <taxon>Clostridia</taxon>
        <taxon>Eubacteriales</taxon>
        <taxon>Clostridiaceae</taxon>
        <taxon>Sarcina</taxon>
    </lineage>
</organism>
<keyword evidence="7" id="KW-0133">Cell shape</keyword>
<dbReference type="PANTHER" id="PTHR22926">
    <property type="entry name" value="PHOSPHO-N-ACETYLMURAMOYL-PENTAPEPTIDE-TRANSFERASE"/>
    <property type="match status" value="1"/>
</dbReference>
<dbReference type="Pfam" id="PF00953">
    <property type="entry name" value="Glycos_transf_4"/>
    <property type="match status" value="1"/>
</dbReference>
<dbReference type="PANTHER" id="PTHR22926:SF5">
    <property type="entry name" value="PHOSPHO-N-ACETYLMURAMOYL-PENTAPEPTIDE-TRANSFERASE HOMOLOG"/>
    <property type="match status" value="1"/>
</dbReference>
<evidence type="ECO:0000313" key="9">
    <source>
        <dbReference type="EMBL" id="CUN52095.1"/>
    </source>
</evidence>